<name>A0A6A6D6L4_ZASCE</name>
<dbReference type="Proteomes" id="UP000799537">
    <property type="component" value="Unassembled WGS sequence"/>
</dbReference>
<dbReference type="AlphaFoldDB" id="A0A6A6D6L4"/>
<proteinExistence type="predicted"/>
<accession>A0A6A6D6L4</accession>
<protein>
    <recommendedName>
        <fullName evidence="3">F-box domain-containing protein</fullName>
    </recommendedName>
</protein>
<organism evidence="1 2">
    <name type="scientific">Zasmidium cellare ATCC 36951</name>
    <dbReference type="NCBI Taxonomy" id="1080233"/>
    <lineage>
        <taxon>Eukaryota</taxon>
        <taxon>Fungi</taxon>
        <taxon>Dikarya</taxon>
        <taxon>Ascomycota</taxon>
        <taxon>Pezizomycotina</taxon>
        <taxon>Dothideomycetes</taxon>
        <taxon>Dothideomycetidae</taxon>
        <taxon>Mycosphaerellales</taxon>
        <taxon>Mycosphaerellaceae</taxon>
        <taxon>Zasmidium</taxon>
    </lineage>
</organism>
<keyword evidence="2" id="KW-1185">Reference proteome</keyword>
<gene>
    <name evidence="1" type="ORF">M409DRAFT_48777</name>
</gene>
<evidence type="ECO:0000313" key="1">
    <source>
        <dbReference type="EMBL" id="KAF2173862.1"/>
    </source>
</evidence>
<dbReference type="GeneID" id="54564311"/>
<evidence type="ECO:0000313" key="2">
    <source>
        <dbReference type="Proteomes" id="UP000799537"/>
    </source>
</evidence>
<dbReference type="OrthoDB" id="2951834at2759"/>
<dbReference type="RefSeq" id="XP_033674751.1">
    <property type="nucleotide sequence ID" value="XM_033811039.1"/>
</dbReference>
<sequence length="127" mass="14494">MSVGSRLLRLPPELRDAVYHFVALDDRLAFADHIRRPPLLRTCKQLRQEYASIFFAHEFVVFDAYYPETDWWSLVGGKSAKMDLFGRARFIDMAGFCNSLAGAQRHCQKYCNPLTEEEVTTGGRGAC</sequence>
<dbReference type="EMBL" id="ML993579">
    <property type="protein sequence ID" value="KAF2173862.1"/>
    <property type="molecule type" value="Genomic_DNA"/>
</dbReference>
<reference evidence="1" key="1">
    <citation type="journal article" date="2020" name="Stud. Mycol.">
        <title>101 Dothideomycetes genomes: a test case for predicting lifestyles and emergence of pathogens.</title>
        <authorList>
            <person name="Haridas S."/>
            <person name="Albert R."/>
            <person name="Binder M."/>
            <person name="Bloem J."/>
            <person name="Labutti K."/>
            <person name="Salamov A."/>
            <person name="Andreopoulos B."/>
            <person name="Baker S."/>
            <person name="Barry K."/>
            <person name="Bills G."/>
            <person name="Bluhm B."/>
            <person name="Cannon C."/>
            <person name="Castanera R."/>
            <person name="Culley D."/>
            <person name="Daum C."/>
            <person name="Ezra D."/>
            <person name="Gonzalez J."/>
            <person name="Henrissat B."/>
            <person name="Kuo A."/>
            <person name="Liang C."/>
            <person name="Lipzen A."/>
            <person name="Lutzoni F."/>
            <person name="Magnuson J."/>
            <person name="Mondo S."/>
            <person name="Nolan M."/>
            <person name="Ohm R."/>
            <person name="Pangilinan J."/>
            <person name="Park H.-J."/>
            <person name="Ramirez L."/>
            <person name="Alfaro M."/>
            <person name="Sun H."/>
            <person name="Tritt A."/>
            <person name="Yoshinaga Y."/>
            <person name="Zwiers L.-H."/>
            <person name="Turgeon B."/>
            <person name="Goodwin S."/>
            <person name="Spatafora J."/>
            <person name="Crous P."/>
            <person name="Grigoriev I."/>
        </authorList>
    </citation>
    <scope>NUCLEOTIDE SEQUENCE</scope>
    <source>
        <strain evidence="1">ATCC 36951</strain>
    </source>
</reference>
<evidence type="ECO:0008006" key="3">
    <source>
        <dbReference type="Google" id="ProtNLM"/>
    </source>
</evidence>